<sequence length="294" mass="32877">MTAVEDSDKSKPVTVQVNLSKMRRIGAKPSFPDYLVQLWGRRQFILYDARARVQSANDKDRLGSLWLIINPILLGLTFYFIFGVLLETSRGIENFLGYLVIGIFSFQVSAQAVVQGSKSLSSNSSVIRAFNFPRASLPVAVNLRQLLASIPSTIVMLLIIVLAPPVEEISWRWFLIIPAIALQHLFNLGVGMLLAPLVLKVHDVGNLLGFATRLWMYSSAIFYSLDRFAAYPTLVAVLELNPLFCVIDILRDCLLYNTTPDLQTWGVLALWAFGAIIAGFALFWRQEESYGRAS</sequence>
<keyword evidence="5" id="KW-0997">Cell inner membrane</keyword>
<feature type="transmembrane region" description="Helical" evidence="10">
    <location>
        <begin position="262"/>
        <end position="284"/>
    </location>
</feature>
<keyword evidence="4 10" id="KW-1003">Cell membrane</keyword>
<evidence type="ECO:0000256" key="10">
    <source>
        <dbReference type="RuleBase" id="RU361157"/>
    </source>
</evidence>
<organism evidence="12 13">
    <name type="scientific">Arthrobacter flavus</name>
    <dbReference type="NCBI Taxonomy" id="95172"/>
    <lineage>
        <taxon>Bacteria</taxon>
        <taxon>Bacillati</taxon>
        <taxon>Actinomycetota</taxon>
        <taxon>Actinomycetes</taxon>
        <taxon>Micrococcales</taxon>
        <taxon>Micrococcaceae</taxon>
        <taxon>Arthrobacter</taxon>
    </lineage>
</organism>
<proteinExistence type="inferred from homology"/>
<name>A0ABW4QBG6_9MICC</name>
<evidence type="ECO:0000313" key="13">
    <source>
        <dbReference type="Proteomes" id="UP001597307"/>
    </source>
</evidence>
<dbReference type="InterPro" id="IPR047817">
    <property type="entry name" value="ABC2_TM_bact-type"/>
</dbReference>
<evidence type="ECO:0000256" key="6">
    <source>
        <dbReference type="ARBA" id="ARBA00022692"/>
    </source>
</evidence>
<evidence type="ECO:0000256" key="1">
    <source>
        <dbReference type="ARBA" id="ARBA00004429"/>
    </source>
</evidence>
<comment type="caution">
    <text evidence="10">Lacks conserved residue(s) required for the propagation of feature annotation.</text>
</comment>
<feature type="transmembrane region" description="Helical" evidence="10">
    <location>
        <begin position="95"/>
        <end position="114"/>
    </location>
</feature>
<dbReference type="EMBL" id="JBHUGA010000060">
    <property type="protein sequence ID" value="MFD1847836.1"/>
    <property type="molecule type" value="Genomic_DNA"/>
</dbReference>
<feature type="transmembrane region" description="Helical" evidence="10">
    <location>
        <begin position="146"/>
        <end position="166"/>
    </location>
</feature>
<dbReference type="PROSITE" id="PS51012">
    <property type="entry name" value="ABC_TM2"/>
    <property type="match status" value="1"/>
</dbReference>
<evidence type="ECO:0000313" key="12">
    <source>
        <dbReference type="EMBL" id="MFD1847836.1"/>
    </source>
</evidence>
<dbReference type="PRINTS" id="PR00164">
    <property type="entry name" value="ABC2TRNSPORT"/>
</dbReference>
<keyword evidence="3 10" id="KW-0813">Transport</keyword>
<evidence type="ECO:0000256" key="2">
    <source>
        <dbReference type="ARBA" id="ARBA00007783"/>
    </source>
</evidence>
<evidence type="ECO:0000256" key="7">
    <source>
        <dbReference type="ARBA" id="ARBA00022989"/>
    </source>
</evidence>
<keyword evidence="7 10" id="KW-1133">Transmembrane helix</keyword>
<dbReference type="InterPro" id="IPR013525">
    <property type="entry name" value="ABC2_TM"/>
</dbReference>
<evidence type="ECO:0000256" key="5">
    <source>
        <dbReference type="ARBA" id="ARBA00022519"/>
    </source>
</evidence>
<dbReference type="Proteomes" id="UP001597307">
    <property type="component" value="Unassembled WGS sequence"/>
</dbReference>
<evidence type="ECO:0000256" key="3">
    <source>
        <dbReference type="ARBA" id="ARBA00022448"/>
    </source>
</evidence>
<gene>
    <name evidence="12" type="ORF">ACFSFX_14695</name>
</gene>
<feature type="transmembrane region" description="Helical" evidence="10">
    <location>
        <begin position="173"/>
        <end position="198"/>
    </location>
</feature>
<evidence type="ECO:0000256" key="4">
    <source>
        <dbReference type="ARBA" id="ARBA00022475"/>
    </source>
</evidence>
<keyword evidence="6 10" id="KW-0812">Transmembrane</keyword>
<protein>
    <recommendedName>
        <fullName evidence="10">Transport permease protein</fullName>
    </recommendedName>
</protein>
<dbReference type="Pfam" id="PF01061">
    <property type="entry name" value="ABC2_membrane"/>
    <property type="match status" value="1"/>
</dbReference>
<feature type="domain" description="ABC transmembrane type-2" evidence="11">
    <location>
        <begin position="62"/>
        <end position="286"/>
    </location>
</feature>
<keyword evidence="9" id="KW-0046">Antibiotic resistance</keyword>
<reference evidence="13" key="1">
    <citation type="journal article" date="2019" name="Int. J. Syst. Evol. Microbiol.">
        <title>The Global Catalogue of Microorganisms (GCM) 10K type strain sequencing project: providing services to taxonomists for standard genome sequencing and annotation.</title>
        <authorList>
            <consortium name="The Broad Institute Genomics Platform"/>
            <consortium name="The Broad Institute Genome Sequencing Center for Infectious Disease"/>
            <person name="Wu L."/>
            <person name="Ma J."/>
        </authorList>
    </citation>
    <scope>NUCLEOTIDE SEQUENCE [LARGE SCALE GENOMIC DNA]</scope>
    <source>
        <strain evidence="13">JCM 11496</strain>
    </source>
</reference>
<keyword evidence="8 10" id="KW-0472">Membrane</keyword>
<comment type="caution">
    <text evidence="12">The sequence shown here is derived from an EMBL/GenBank/DDBJ whole genome shotgun (WGS) entry which is preliminary data.</text>
</comment>
<evidence type="ECO:0000259" key="11">
    <source>
        <dbReference type="PROSITE" id="PS51012"/>
    </source>
</evidence>
<feature type="transmembrane region" description="Helical" evidence="10">
    <location>
        <begin position="65"/>
        <end position="86"/>
    </location>
</feature>
<evidence type="ECO:0000256" key="8">
    <source>
        <dbReference type="ARBA" id="ARBA00023136"/>
    </source>
</evidence>
<dbReference type="RefSeq" id="WP_343881046.1">
    <property type="nucleotide sequence ID" value="NZ_BAAAIJ010000051.1"/>
</dbReference>
<keyword evidence="13" id="KW-1185">Reference proteome</keyword>
<dbReference type="PANTHER" id="PTHR30413">
    <property type="entry name" value="INNER MEMBRANE TRANSPORT PERMEASE"/>
    <property type="match status" value="1"/>
</dbReference>
<dbReference type="PANTHER" id="PTHR30413:SF8">
    <property type="entry name" value="TRANSPORT PERMEASE PROTEIN"/>
    <property type="match status" value="1"/>
</dbReference>
<accession>A0ABW4QBG6</accession>
<evidence type="ECO:0000256" key="9">
    <source>
        <dbReference type="ARBA" id="ARBA00023251"/>
    </source>
</evidence>
<dbReference type="InterPro" id="IPR000412">
    <property type="entry name" value="ABC_2_transport"/>
</dbReference>
<comment type="similarity">
    <text evidence="2 10">Belongs to the ABC-2 integral membrane protein family.</text>
</comment>
<comment type="subcellular location">
    <subcellularLocation>
        <location evidence="1">Cell inner membrane</location>
        <topology evidence="1">Multi-pass membrane protein</topology>
    </subcellularLocation>
    <subcellularLocation>
        <location evidence="10">Cell membrane</location>
        <topology evidence="10">Multi-pass membrane protein</topology>
    </subcellularLocation>
</comment>